<keyword evidence="11" id="KW-1185">Reference proteome</keyword>
<evidence type="ECO:0000256" key="8">
    <source>
        <dbReference type="SAM" id="SignalP"/>
    </source>
</evidence>
<organism evidence="10 11">
    <name type="scientific">Auraticoccus monumenti</name>
    <dbReference type="NCBI Taxonomy" id="675864"/>
    <lineage>
        <taxon>Bacteria</taxon>
        <taxon>Bacillati</taxon>
        <taxon>Actinomycetota</taxon>
        <taxon>Actinomycetes</taxon>
        <taxon>Propionibacteriales</taxon>
        <taxon>Propionibacteriaceae</taxon>
        <taxon>Auraticoccus</taxon>
    </lineage>
</organism>
<dbReference type="RefSeq" id="WP_197679177.1">
    <property type="nucleotide sequence ID" value="NZ_LT629688.1"/>
</dbReference>
<dbReference type="Gene3D" id="3.30.350.10">
    <property type="entry name" value="Subtilisin inhibitor-like"/>
    <property type="match status" value="1"/>
</dbReference>
<dbReference type="Proteomes" id="UP000198546">
    <property type="component" value="Chromosome i"/>
</dbReference>
<dbReference type="InterPro" id="IPR020054">
    <property type="entry name" value="Prot_inh_SSI_I16_CS"/>
</dbReference>
<evidence type="ECO:0000256" key="2">
    <source>
        <dbReference type="ARBA" id="ARBA00010472"/>
    </source>
</evidence>
<feature type="domain" description="Subtilisin inhibitor" evidence="9">
    <location>
        <begin position="73"/>
        <end position="132"/>
    </location>
</feature>
<feature type="region of interest" description="Disordered" evidence="7">
    <location>
        <begin position="23"/>
        <end position="58"/>
    </location>
</feature>
<evidence type="ECO:0000313" key="11">
    <source>
        <dbReference type="Proteomes" id="UP000198546"/>
    </source>
</evidence>
<protein>
    <submittedName>
        <fullName evidence="10">Subtilisin inhibitor-like</fullName>
    </submittedName>
</protein>
<dbReference type="PROSITE" id="PS51257">
    <property type="entry name" value="PROKAR_LIPOPROTEIN"/>
    <property type="match status" value="1"/>
</dbReference>
<feature type="signal peptide" evidence="8">
    <location>
        <begin position="1"/>
        <end position="25"/>
    </location>
</feature>
<dbReference type="EMBL" id="LT629688">
    <property type="protein sequence ID" value="SDD32720.1"/>
    <property type="molecule type" value="Genomic_DNA"/>
</dbReference>
<feature type="chain" id="PRO_5009240316" evidence="8">
    <location>
        <begin position="26"/>
        <end position="158"/>
    </location>
</feature>
<name>A0A1G6TUF6_9ACTN</name>
<keyword evidence="6" id="KW-1015">Disulfide bond</keyword>
<gene>
    <name evidence="10" type="ORF">SAMN04489747_0711</name>
</gene>
<evidence type="ECO:0000256" key="1">
    <source>
        <dbReference type="ARBA" id="ARBA00004613"/>
    </source>
</evidence>
<dbReference type="InterPro" id="IPR023549">
    <property type="entry name" value="Subtilisin_inhibitor"/>
</dbReference>
<keyword evidence="8" id="KW-0732">Signal</keyword>
<evidence type="ECO:0000313" key="10">
    <source>
        <dbReference type="EMBL" id="SDD32720.1"/>
    </source>
</evidence>
<evidence type="ECO:0000259" key="9">
    <source>
        <dbReference type="Pfam" id="PF00720"/>
    </source>
</evidence>
<evidence type="ECO:0000256" key="4">
    <source>
        <dbReference type="ARBA" id="ARBA00022690"/>
    </source>
</evidence>
<accession>A0A1G6TUF6</accession>
<dbReference type="GO" id="GO:0004867">
    <property type="term" value="F:serine-type endopeptidase inhibitor activity"/>
    <property type="evidence" value="ECO:0007669"/>
    <property type="project" value="UniProtKB-KW"/>
</dbReference>
<feature type="compositionally biased region" description="Pro residues" evidence="7">
    <location>
        <begin position="30"/>
        <end position="47"/>
    </location>
</feature>
<comment type="subcellular location">
    <subcellularLocation>
        <location evidence="1">Secreted</location>
    </subcellularLocation>
</comment>
<comment type="similarity">
    <text evidence="2">Belongs to the protease inhibitor I16 (SSI) family.</text>
</comment>
<proteinExistence type="inferred from homology"/>
<dbReference type="PROSITE" id="PS00999">
    <property type="entry name" value="SSI"/>
    <property type="match status" value="1"/>
</dbReference>
<keyword evidence="3" id="KW-0964">Secreted</keyword>
<dbReference type="GO" id="GO:0005576">
    <property type="term" value="C:extracellular region"/>
    <property type="evidence" value="ECO:0007669"/>
    <property type="project" value="UniProtKB-SubCell"/>
</dbReference>
<evidence type="ECO:0000256" key="6">
    <source>
        <dbReference type="ARBA" id="ARBA00023157"/>
    </source>
</evidence>
<keyword evidence="5" id="KW-0722">Serine protease inhibitor</keyword>
<dbReference type="STRING" id="675864.SAMN04489747_0711"/>
<sequence length="158" mass="16023">MVGRAWRSGLLVVLLLAACAPGAPGASPSAPGPASSPKPLPTPPTVSPSPDRTAGPDELVVELDDGSGEVVTWQLRCDPPGGDHPDPEAACAALEGHPEALAPVPGDRMCSQQFGGPMTATLTGTWRGDPVDSRFSLTDGCEIARWNALTGLLPPAGS</sequence>
<dbReference type="InterPro" id="IPR036819">
    <property type="entry name" value="Subtilisin_inhibitor-like_sf"/>
</dbReference>
<dbReference type="Pfam" id="PF00720">
    <property type="entry name" value="SSI"/>
    <property type="match status" value="1"/>
</dbReference>
<dbReference type="AlphaFoldDB" id="A0A1G6TUF6"/>
<reference evidence="10 11" key="1">
    <citation type="submission" date="2016-10" db="EMBL/GenBank/DDBJ databases">
        <authorList>
            <person name="de Groot N.N."/>
        </authorList>
    </citation>
    <scope>NUCLEOTIDE SEQUENCE [LARGE SCALE GENOMIC DNA]</scope>
    <source>
        <strain evidence="10 11">MON 2.2</strain>
    </source>
</reference>
<evidence type="ECO:0000256" key="3">
    <source>
        <dbReference type="ARBA" id="ARBA00022525"/>
    </source>
</evidence>
<evidence type="ECO:0000256" key="7">
    <source>
        <dbReference type="SAM" id="MobiDB-lite"/>
    </source>
</evidence>
<dbReference type="SUPFAM" id="SSF55399">
    <property type="entry name" value="Subtilisin inhibitor"/>
    <property type="match status" value="1"/>
</dbReference>
<evidence type="ECO:0000256" key="5">
    <source>
        <dbReference type="ARBA" id="ARBA00022900"/>
    </source>
</evidence>
<keyword evidence="4" id="KW-0646">Protease inhibitor</keyword>